<name>A0ABR2Y8F6_9PEZI</name>
<accession>A0ABR2Y8F6</accession>
<gene>
    <name evidence="2" type="ORF">SCAR479_00053</name>
</gene>
<comment type="caution">
    <text evidence="2">The sequence shown here is derived from an EMBL/GenBank/DDBJ whole genome shotgun (WGS) entry which is preliminary data.</text>
</comment>
<evidence type="ECO:0000313" key="3">
    <source>
        <dbReference type="Proteomes" id="UP001465668"/>
    </source>
</evidence>
<proteinExistence type="predicted"/>
<evidence type="ECO:0000256" key="1">
    <source>
        <dbReference type="SAM" id="MobiDB-lite"/>
    </source>
</evidence>
<dbReference type="EMBL" id="JARVKM010000001">
    <property type="protein sequence ID" value="KAK9783494.1"/>
    <property type="molecule type" value="Genomic_DNA"/>
</dbReference>
<protein>
    <submittedName>
        <fullName evidence="2">Zn(2)-C6 fungal-type domain-containing protein</fullName>
    </submittedName>
</protein>
<organism evidence="2 3">
    <name type="scientific">Seiridium cardinale</name>
    <dbReference type="NCBI Taxonomy" id="138064"/>
    <lineage>
        <taxon>Eukaryota</taxon>
        <taxon>Fungi</taxon>
        <taxon>Dikarya</taxon>
        <taxon>Ascomycota</taxon>
        <taxon>Pezizomycotina</taxon>
        <taxon>Sordariomycetes</taxon>
        <taxon>Xylariomycetidae</taxon>
        <taxon>Amphisphaeriales</taxon>
        <taxon>Sporocadaceae</taxon>
        <taxon>Seiridium</taxon>
    </lineage>
</organism>
<evidence type="ECO:0000313" key="2">
    <source>
        <dbReference type="EMBL" id="KAK9783494.1"/>
    </source>
</evidence>
<keyword evidence="3" id="KW-1185">Reference proteome</keyword>
<feature type="region of interest" description="Disordered" evidence="1">
    <location>
        <begin position="245"/>
        <end position="274"/>
    </location>
</feature>
<dbReference type="Proteomes" id="UP001465668">
    <property type="component" value="Unassembled WGS sequence"/>
</dbReference>
<sequence>MPYIGWSGEGPDYTNLMPPPLQVPPLTSTGDAGFNAEQSNFPAWLQSSQMHHDALTTGDFLALPSPMAPITSKNDTGQCQAEDTAMFQDSHPIITDASIPNLQEIRELNSAATYPPLPPLEGLQGGEDESNAITKELAAFTVTVFTAQSDIAGISLVLAEYLEWMRKGPTAYNHANMLEKLESRAREVHDIARTRHYVAWKSMVAALERHQLGSRLRELEGGVCRTQGEIERFFHAEYDVKSTLSDQRKPRITEAGSSAPDRTSLAAETQLEAP</sequence>
<reference evidence="2 3" key="1">
    <citation type="submission" date="2024-02" db="EMBL/GenBank/DDBJ databases">
        <title>First draft genome assembly of two strains of Seiridium cardinale.</title>
        <authorList>
            <person name="Emiliani G."/>
            <person name="Scali E."/>
        </authorList>
    </citation>
    <scope>NUCLEOTIDE SEQUENCE [LARGE SCALE GENOMIC DNA]</scope>
    <source>
        <strain evidence="2 3">BM-138-000479</strain>
    </source>
</reference>